<dbReference type="RefSeq" id="WP_346044565.1">
    <property type="nucleotide sequence ID" value="NZ_BAAACP010000008.1"/>
</dbReference>
<reference evidence="2 3" key="1">
    <citation type="journal article" date="2019" name="Int. J. Syst. Evol. Microbiol.">
        <title>The Global Catalogue of Microorganisms (GCM) 10K type strain sequencing project: providing services to taxonomists for standard genome sequencing and annotation.</title>
        <authorList>
            <consortium name="The Broad Institute Genomics Platform"/>
            <consortium name="The Broad Institute Genome Sequencing Center for Infectious Disease"/>
            <person name="Wu L."/>
            <person name="Ma J."/>
        </authorList>
    </citation>
    <scope>NUCLEOTIDE SEQUENCE [LARGE SCALE GENOMIC DNA]</scope>
    <source>
        <strain evidence="2 3">JCM 6486</strain>
    </source>
</reference>
<feature type="domain" description="Transcription regulator PadR N-terminal" evidence="1">
    <location>
        <begin position="18"/>
        <end position="89"/>
    </location>
</feature>
<dbReference type="PANTHER" id="PTHR33169">
    <property type="entry name" value="PADR-FAMILY TRANSCRIPTIONAL REGULATOR"/>
    <property type="match status" value="1"/>
</dbReference>
<organism evidence="2 3">
    <name type="scientific">Paraclostridium tenue</name>
    <dbReference type="NCBI Taxonomy" id="1737"/>
    <lineage>
        <taxon>Bacteria</taxon>
        <taxon>Bacillati</taxon>
        <taxon>Bacillota</taxon>
        <taxon>Clostridia</taxon>
        <taxon>Peptostreptococcales</taxon>
        <taxon>Peptostreptococcaceae</taxon>
        <taxon>Paraclostridium</taxon>
    </lineage>
</organism>
<sequence>MKNTISSQMLKGILEGCILKIIGQKEVYGYEMNLKLKEYGISTVSDGTIYPLLLKLQKQELIVGEMRSSDEGPMRKYYSLTDKGKIQLEIFEKEWEVLSNSVNNILSIK</sequence>
<dbReference type="Proteomes" id="UP001400965">
    <property type="component" value="Unassembled WGS sequence"/>
</dbReference>
<evidence type="ECO:0000313" key="2">
    <source>
        <dbReference type="EMBL" id="GAA0863912.1"/>
    </source>
</evidence>
<dbReference type="Gene3D" id="1.10.10.10">
    <property type="entry name" value="Winged helix-like DNA-binding domain superfamily/Winged helix DNA-binding domain"/>
    <property type="match status" value="1"/>
</dbReference>
<dbReference type="InterPro" id="IPR036388">
    <property type="entry name" value="WH-like_DNA-bd_sf"/>
</dbReference>
<dbReference type="Pfam" id="PF03551">
    <property type="entry name" value="PadR"/>
    <property type="match status" value="1"/>
</dbReference>
<dbReference type="InterPro" id="IPR036390">
    <property type="entry name" value="WH_DNA-bd_sf"/>
</dbReference>
<evidence type="ECO:0000259" key="1">
    <source>
        <dbReference type="Pfam" id="PF03551"/>
    </source>
</evidence>
<protein>
    <submittedName>
        <fullName evidence="2">PadR family transcriptional regulator</fullName>
    </submittedName>
</protein>
<dbReference type="InterPro" id="IPR005149">
    <property type="entry name" value="Tscrpt_reg_PadR_N"/>
</dbReference>
<keyword evidence="3" id="KW-1185">Reference proteome</keyword>
<dbReference type="InterPro" id="IPR052509">
    <property type="entry name" value="Metal_resp_DNA-bind_regulator"/>
</dbReference>
<gene>
    <name evidence="2" type="ORF">GCM10008917_15330</name>
</gene>
<evidence type="ECO:0000313" key="3">
    <source>
        <dbReference type="Proteomes" id="UP001400965"/>
    </source>
</evidence>
<accession>A0ABN1M3Q7</accession>
<dbReference type="EMBL" id="BAAACP010000008">
    <property type="protein sequence ID" value="GAA0863912.1"/>
    <property type="molecule type" value="Genomic_DNA"/>
</dbReference>
<proteinExistence type="predicted"/>
<dbReference type="SUPFAM" id="SSF46785">
    <property type="entry name" value="Winged helix' DNA-binding domain"/>
    <property type="match status" value="1"/>
</dbReference>
<name>A0ABN1M3Q7_9FIRM</name>
<comment type="caution">
    <text evidence="2">The sequence shown here is derived from an EMBL/GenBank/DDBJ whole genome shotgun (WGS) entry which is preliminary data.</text>
</comment>
<dbReference type="PANTHER" id="PTHR33169:SF14">
    <property type="entry name" value="TRANSCRIPTIONAL REGULATOR RV3488"/>
    <property type="match status" value="1"/>
</dbReference>